<gene>
    <name evidence="6" type="ORF">GCM10011611_15990</name>
</gene>
<evidence type="ECO:0000313" key="6">
    <source>
        <dbReference type="EMBL" id="GGF11156.1"/>
    </source>
</evidence>
<dbReference type="InterPro" id="IPR027417">
    <property type="entry name" value="P-loop_NTPase"/>
</dbReference>
<organism evidence="6 7">
    <name type="scientific">Aliidongia dinghuensis</name>
    <dbReference type="NCBI Taxonomy" id="1867774"/>
    <lineage>
        <taxon>Bacteria</taxon>
        <taxon>Pseudomonadati</taxon>
        <taxon>Pseudomonadota</taxon>
        <taxon>Alphaproteobacteria</taxon>
        <taxon>Rhodospirillales</taxon>
        <taxon>Dongiaceae</taxon>
        <taxon>Aliidongia</taxon>
    </lineage>
</organism>
<keyword evidence="7" id="KW-1185">Reference proteome</keyword>
<reference evidence="6" key="1">
    <citation type="journal article" date="2014" name="Int. J. Syst. Evol. Microbiol.">
        <title>Complete genome sequence of Corynebacterium casei LMG S-19264T (=DSM 44701T), isolated from a smear-ripened cheese.</title>
        <authorList>
            <consortium name="US DOE Joint Genome Institute (JGI-PGF)"/>
            <person name="Walter F."/>
            <person name="Albersmeier A."/>
            <person name="Kalinowski J."/>
            <person name="Ruckert C."/>
        </authorList>
    </citation>
    <scope>NUCLEOTIDE SEQUENCE</scope>
    <source>
        <strain evidence="6">CGMCC 1.15725</strain>
    </source>
</reference>
<feature type="transmembrane region" description="Helical" evidence="1">
    <location>
        <begin position="447"/>
        <end position="469"/>
    </location>
</feature>
<comment type="caution">
    <text evidence="6">The sequence shown here is derived from an EMBL/GenBank/DDBJ whole genome shotgun (WGS) entry which is preliminary data.</text>
</comment>
<dbReference type="NCBIfam" id="TIGR03348">
    <property type="entry name" value="VI_IcmF"/>
    <property type="match status" value="1"/>
</dbReference>
<feature type="domain" description="Type VI secretion system component TssM1 N-terminal" evidence="4">
    <location>
        <begin position="194"/>
        <end position="452"/>
    </location>
</feature>
<evidence type="ECO:0000259" key="5">
    <source>
        <dbReference type="Pfam" id="PF21070"/>
    </source>
</evidence>
<proteinExistence type="predicted"/>
<evidence type="ECO:0000259" key="3">
    <source>
        <dbReference type="Pfam" id="PF06761"/>
    </source>
</evidence>
<dbReference type="InterPro" id="IPR009612">
    <property type="entry name" value="IcmF-rel"/>
</dbReference>
<evidence type="ECO:0000256" key="1">
    <source>
        <dbReference type="SAM" id="Phobius"/>
    </source>
</evidence>
<dbReference type="RefSeq" id="WP_189044348.1">
    <property type="nucleotide sequence ID" value="NZ_BMJQ01000003.1"/>
</dbReference>
<evidence type="ECO:0000259" key="4">
    <source>
        <dbReference type="Pfam" id="PF14331"/>
    </source>
</evidence>
<evidence type="ECO:0000259" key="2">
    <source>
        <dbReference type="Pfam" id="PF06744"/>
    </source>
</evidence>
<dbReference type="CDD" id="cd00882">
    <property type="entry name" value="Ras_like_GTPase"/>
    <property type="match status" value="1"/>
</dbReference>
<reference evidence="6" key="2">
    <citation type="submission" date="2020-09" db="EMBL/GenBank/DDBJ databases">
        <authorList>
            <person name="Sun Q."/>
            <person name="Zhou Y."/>
        </authorList>
    </citation>
    <scope>NUCLEOTIDE SEQUENCE</scope>
    <source>
        <strain evidence="6">CGMCC 1.15725</strain>
    </source>
</reference>
<dbReference type="Pfam" id="PF06744">
    <property type="entry name" value="IcmF_C"/>
    <property type="match status" value="1"/>
</dbReference>
<feature type="transmembrane region" description="Helical" evidence="1">
    <location>
        <begin position="46"/>
        <end position="65"/>
    </location>
</feature>
<dbReference type="InterPro" id="IPR048677">
    <property type="entry name" value="TssM1_hel"/>
</dbReference>
<dbReference type="Pfam" id="PF14331">
    <property type="entry name" value="IcmF-related_N"/>
    <property type="match status" value="1"/>
</dbReference>
<dbReference type="SUPFAM" id="SSF52540">
    <property type="entry name" value="P-loop containing nucleoside triphosphate hydrolases"/>
    <property type="match status" value="1"/>
</dbReference>
<sequence length="1200" mass="129179">MLTNLRKIFLSKLALTILGVLIIALLIWFIGPLIGIGDVRPLDSVLARAFAILVVVAIAGFIYLLSRLGEQRQNNQMAAAVTASAAADVGKEEVDELAGRLKEALELLKKSRFAGSSGRKYLYQLPWYVIIGPPGAGKTTALVNSGLSFPLADKLGKGAIKGVGGTRSCDWWFTDEAVLIDTAGRYTTQDSESAQDKAAWTGFLKLLKRHRPRQPLNGVLCAIGISDLTGATAAQRSEHARAIRARIQELYAELGVRLPVYLLFTKADLVAGFVEFFDDLAREDRDQVWGMSFDYKPGKDEASAVTAYGAEFDGLIGRLDDRLIERLQQETDIQRRALVFGFPQQVASLKETTVQFLNEIFEPNRFEQPILLRGVYFTSGTQEGTPIDRLMGAMASTFGLMRQQVAGFSGSGRSYFLTRLLRQVVFGEAGLVNADPRVERRNRLIQVSAIAVAGLVFIALVGLWTMSYLGNAALLDKSDAVADAYAEQAKALAPEHVLPGDLKQVNQLLDILRDAPAGYADQDKSVPTSLGFGLYQGDKIGSQEIDAYHRALGGLLLPRLLLRLESQLNANQAKPDFLYEGLKVYLMLGRQGPLDKALVKHWMALDWSVQFPGDENDPLRKDLDGHLDALLKAPLPDIALDGGLVQATRVILNRLPLAERAFSFMKTNPKVSSLPDWRISENAGPAAARVLQRPSGRSLADGIPGLYTYNGFYNVFRVLLPDMAREVAKESWVVGQEASIGEDPIALSRLQNDVTALYLNEFGTQWDRLLGDVAIIPFTNVNQGVQTLGILSAPDSPLRALMVSAAKETWLSKPPPTGAAGAAQAAAGAGGVAQAAAAVQAQVGAQAQDRLAQMLGAGTQQPGGVVDQAARYTDQHFKALHDLADGPPNGPLAIDGTIAALGDLYKSMNKLGATNNQGGALLGAASAGDGGAAAQLQANAARLPEPLKSAIGAVTRSSSTLTVGGARSQLNGLWTSSVLPFCRAATENRYPIYKNGSSDVTLDDFARLFAKGGLIDAFFQTNLAPFVDMSTNPWHWQKVDNQDLGIPQSALTQFQIAAGIRDSMFPNGGGKPGVNFEMVPVTLDSVSTQVLIELGGQNLSYDHGPPRGVRMQWPGTGGSSVRVSFQPQASGEQTTLQQDGVWSWFRLLDQAQLHSAGGPDRFNVTFASGKRTATFEIHADSVINPFASNQLSQFRCPSSL</sequence>
<name>A0A8J2YRV0_9PROT</name>
<keyword evidence="1" id="KW-0812">Transmembrane</keyword>
<feature type="transmembrane region" description="Helical" evidence="1">
    <location>
        <begin position="12"/>
        <end position="34"/>
    </location>
</feature>
<dbReference type="Pfam" id="PF21070">
    <property type="entry name" value="IcmF_helical"/>
    <property type="match status" value="1"/>
</dbReference>
<evidence type="ECO:0000313" key="7">
    <source>
        <dbReference type="Proteomes" id="UP000646365"/>
    </source>
</evidence>
<accession>A0A8J2YRV0</accession>
<dbReference type="InterPro" id="IPR053156">
    <property type="entry name" value="T6SS_TssM-like"/>
</dbReference>
<protein>
    <recommendedName>
        <fullName evidence="8">Type VI secretion system membrane subunit TssM</fullName>
    </recommendedName>
</protein>
<feature type="domain" description="Type VI secretion system component TssM1 helical" evidence="5">
    <location>
        <begin position="968"/>
        <end position="1068"/>
    </location>
</feature>
<dbReference type="InterPro" id="IPR017731">
    <property type="entry name" value="TssM1-like"/>
</dbReference>
<dbReference type="Pfam" id="PF06761">
    <property type="entry name" value="IcmF-related"/>
    <property type="match status" value="1"/>
</dbReference>
<dbReference type="InterPro" id="IPR010623">
    <property type="entry name" value="IcmF_C"/>
</dbReference>
<dbReference type="Proteomes" id="UP000646365">
    <property type="component" value="Unassembled WGS sequence"/>
</dbReference>
<dbReference type="EMBL" id="BMJQ01000003">
    <property type="protein sequence ID" value="GGF11156.1"/>
    <property type="molecule type" value="Genomic_DNA"/>
</dbReference>
<keyword evidence="1" id="KW-1133">Transmembrane helix</keyword>
<feature type="domain" description="Type VI secretion system IcmF C-terminal" evidence="2">
    <location>
        <begin position="1076"/>
        <end position="1181"/>
    </location>
</feature>
<dbReference type="PANTHER" id="PTHR36153">
    <property type="entry name" value="INNER MEMBRANE PROTEIN-RELATED"/>
    <property type="match status" value="1"/>
</dbReference>
<dbReference type="AlphaFoldDB" id="A0A8J2YRV0"/>
<keyword evidence="1" id="KW-0472">Membrane</keyword>
<dbReference type="PANTHER" id="PTHR36153:SF1">
    <property type="entry name" value="TYPE VI SECRETION SYSTEM COMPONENT TSSM1"/>
    <property type="match status" value="1"/>
</dbReference>
<feature type="domain" description="IcmF-related" evidence="3">
    <location>
        <begin position="508"/>
        <end position="809"/>
    </location>
</feature>
<evidence type="ECO:0008006" key="8">
    <source>
        <dbReference type="Google" id="ProtNLM"/>
    </source>
</evidence>
<dbReference type="InterPro" id="IPR025743">
    <property type="entry name" value="TssM1_N"/>
</dbReference>